<keyword evidence="2" id="KW-0472">Membrane</keyword>
<keyword evidence="2" id="KW-0812">Transmembrane</keyword>
<dbReference type="RefSeq" id="XP_028141555.1">
    <property type="nucleotide sequence ID" value="XM_028285754.1"/>
</dbReference>
<feature type="compositionally biased region" description="Acidic residues" evidence="1">
    <location>
        <begin position="40"/>
        <end position="62"/>
    </location>
</feature>
<sequence length="198" mass="20402">MQRGKSEKSQVQRLLISSTTKVNSDIAGLILSVSTHDEAEGADAEGVEGEAEGVDAEAEGVDVETGGADAEAKGVDVEAEGADAEAGGVDVKAEGTDAEAVEAEGVNMEHTSSSTSQNSLTLSKSTGSGGTGRLLLVKNVSSFAVLFTTSVNFFFFSSATFLYCHPLSRLRPSICTAACYSINDIGSKGLTVKKRISV</sequence>
<gene>
    <name evidence="3" type="primary">LOC114335507</name>
</gene>
<name>A0A6P7GAW4_DIAVI</name>
<dbReference type="InParanoid" id="A0A6P7GAW4"/>
<keyword evidence="2" id="KW-1133">Transmembrane helix</keyword>
<evidence type="ECO:0000256" key="2">
    <source>
        <dbReference type="SAM" id="Phobius"/>
    </source>
</evidence>
<proteinExistence type="predicted"/>
<evidence type="ECO:0000256" key="1">
    <source>
        <dbReference type="SAM" id="MobiDB-lite"/>
    </source>
</evidence>
<feature type="region of interest" description="Disordered" evidence="1">
    <location>
        <begin position="37"/>
        <end position="67"/>
    </location>
</feature>
<feature type="transmembrane region" description="Helical" evidence="2">
    <location>
        <begin position="143"/>
        <end position="163"/>
    </location>
</feature>
<accession>A0A6P7GAW4</accession>
<feature type="compositionally biased region" description="Low complexity" evidence="1">
    <location>
        <begin position="111"/>
        <end position="124"/>
    </location>
</feature>
<protein>
    <submittedName>
        <fullName evidence="3">Uncharacterized protein LOC114335507</fullName>
    </submittedName>
</protein>
<organism evidence="3">
    <name type="scientific">Diabrotica virgifera virgifera</name>
    <name type="common">western corn rootworm</name>
    <dbReference type="NCBI Taxonomy" id="50390"/>
    <lineage>
        <taxon>Eukaryota</taxon>
        <taxon>Metazoa</taxon>
        <taxon>Ecdysozoa</taxon>
        <taxon>Arthropoda</taxon>
        <taxon>Hexapoda</taxon>
        <taxon>Insecta</taxon>
        <taxon>Pterygota</taxon>
        <taxon>Neoptera</taxon>
        <taxon>Endopterygota</taxon>
        <taxon>Coleoptera</taxon>
        <taxon>Polyphaga</taxon>
        <taxon>Cucujiformia</taxon>
        <taxon>Chrysomeloidea</taxon>
        <taxon>Chrysomelidae</taxon>
        <taxon>Galerucinae</taxon>
        <taxon>Diabroticina</taxon>
        <taxon>Diabroticites</taxon>
        <taxon>Diabrotica</taxon>
    </lineage>
</organism>
<reference evidence="3" key="1">
    <citation type="submission" date="2025-08" db="UniProtKB">
        <authorList>
            <consortium name="RefSeq"/>
        </authorList>
    </citation>
    <scope>IDENTIFICATION</scope>
    <source>
        <tissue evidence="3">Whole insect</tissue>
    </source>
</reference>
<feature type="region of interest" description="Disordered" evidence="1">
    <location>
        <begin position="105"/>
        <end position="124"/>
    </location>
</feature>
<dbReference type="AlphaFoldDB" id="A0A6P7GAW4"/>
<evidence type="ECO:0000313" key="3">
    <source>
        <dbReference type="RefSeq" id="XP_028141555.1"/>
    </source>
</evidence>